<protein>
    <submittedName>
        <fullName evidence="1">Uncharacterized protein</fullName>
    </submittedName>
</protein>
<dbReference type="AlphaFoldDB" id="A0A9P8VZT4"/>
<comment type="caution">
    <text evidence="1">The sequence shown here is derived from an EMBL/GenBank/DDBJ whole genome shotgun (WGS) entry which is preliminary data.</text>
</comment>
<reference evidence="1 2" key="1">
    <citation type="journal article" date="2021" name="Nat. Commun.">
        <title>Genetic determinants of endophytism in the Arabidopsis root mycobiome.</title>
        <authorList>
            <person name="Mesny F."/>
            <person name="Miyauchi S."/>
            <person name="Thiergart T."/>
            <person name="Pickel B."/>
            <person name="Atanasova L."/>
            <person name="Karlsson M."/>
            <person name="Huettel B."/>
            <person name="Barry K.W."/>
            <person name="Haridas S."/>
            <person name="Chen C."/>
            <person name="Bauer D."/>
            <person name="Andreopoulos W."/>
            <person name="Pangilinan J."/>
            <person name="LaButti K."/>
            <person name="Riley R."/>
            <person name="Lipzen A."/>
            <person name="Clum A."/>
            <person name="Drula E."/>
            <person name="Henrissat B."/>
            <person name="Kohler A."/>
            <person name="Grigoriev I.V."/>
            <person name="Martin F.M."/>
            <person name="Hacquard S."/>
        </authorList>
    </citation>
    <scope>NUCLEOTIDE SEQUENCE [LARGE SCALE GENOMIC DNA]</scope>
    <source>
        <strain evidence="1 2">MPI-CAGE-CH-0241</strain>
    </source>
</reference>
<proteinExistence type="predicted"/>
<dbReference type="EMBL" id="JAGPYM010000018">
    <property type="protein sequence ID" value="KAH6885368.1"/>
    <property type="molecule type" value="Genomic_DNA"/>
</dbReference>
<name>A0A9P8VZT4_9HYPO</name>
<organism evidence="1 2">
    <name type="scientific">Thelonectria olida</name>
    <dbReference type="NCBI Taxonomy" id="1576542"/>
    <lineage>
        <taxon>Eukaryota</taxon>
        <taxon>Fungi</taxon>
        <taxon>Dikarya</taxon>
        <taxon>Ascomycota</taxon>
        <taxon>Pezizomycotina</taxon>
        <taxon>Sordariomycetes</taxon>
        <taxon>Hypocreomycetidae</taxon>
        <taxon>Hypocreales</taxon>
        <taxon>Nectriaceae</taxon>
        <taxon>Thelonectria</taxon>
    </lineage>
</organism>
<evidence type="ECO:0000313" key="2">
    <source>
        <dbReference type="Proteomes" id="UP000777438"/>
    </source>
</evidence>
<dbReference type="Proteomes" id="UP000777438">
    <property type="component" value="Unassembled WGS sequence"/>
</dbReference>
<keyword evidence="2" id="KW-1185">Reference proteome</keyword>
<accession>A0A9P8VZT4</accession>
<sequence length="310" mass="35079">MRKRKFVCRDRERRGSATSKLGRTDRRRLFFFHAGTLMSLNRLRTTSAVLLLLSFCRRRSRCRCLLLASSWKTLPPASCILAAPEFAVSSRPVLFFACNHLYFHVHFHVRAHVHLHVQRASLQLPCTYSASLSSCTSDVLATHRQPQSIPLSSAHLISPSSRLFTFRHLPLLLADVLSSPFPLACQYPCLTQGQIHPRDLAPLLAAQVGRASTHQQHTATAPNLVPRRVCVCVRALRATAGSCGKRLPNCCRHRHRRLPRPMSLSTFHTQWHRNGRSGQRGETKHLECVYSLGALELRCSYMLCNFNAMI</sequence>
<gene>
    <name evidence="1" type="ORF">B0T10DRAFT_94008</name>
</gene>
<evidence type="ECO:0000313" key="1">
    <source>
        <dbReference type="EMBL" id="KAH6885368.1"/>
    </source>
</evidence>